<feature type="non-terminal residue" evidence="1">
    <location>
        <position position="1"/>
    </location>
</feature>
<dbReference type="EMBL" id="BARV01044255">
    <property type="protein sequence ID" value="GAI70466.1"/>
    <property type="molecule type" value="Genomic_DNA"/>
</dbReference>
<comment type="caution">
    <text evidence="1">The sequence shown here is derived from an EMBL/GenBank/DDBJ whole genome shotgun (WGS) entry which is preliminary data.</text>
</comment>
<sequence length="36" mass="4383">ISPKVWERFKQRNMMKAFLCIVKELRAYSMLKATKH</sequence>
<proteinExistence type="predicted"/>
<accession>X1RU68</accession>
<protein>
    <submittedName>
        <fullName evidence="1">Uncharacterized protein</fullName>
    </submittedName>
</protein>
<gene>
    <name evidence="1" type="ORF">S06H3_65606</name>
</gene>
<reference evidence="1" key="1">
    <citation type="journal article" date="2014" name="Front. Microbiol.">
        <title>High frequency of phylogenetically diverse reductive dehalogenase-homologous genes in deep subseafloor sedimentary metagenomes.</title>
        <authorList>
            <person name="Kawai M."/>
            <person name="Futagami T."/>
            <person name="Toyoda A."/>
            <person name="Takaki Y."/>
            <person name="Nishi S."/>
            <person name="Hori S."/>
            <person name="Arai W."/>
            <person name="Tsubouchi T."/>
            <person name="Morono Y."/>
            <person name="Uchiyama I."/>
            <person name="Ito T."/>
            <person name="Fujiyama A."/>
            <person name="Inagaki F."/>
            <person name="Takami H."/>
        </authorList>
    </citation>
    <scope>NUCLEOTIDE SEQUENCE</scope>
    <source>
        <strain evidence="1">Expedition CK06-06</strain>
    </source>
</reference>
<organism evidence="1">
    <name type="scientific">marine sediment metagenome</name>
    <dbReference type="NCBI Taxonomy" id="412755"/>
    <lineage>
        <taxon>unclassified sequences</taxon>
        <taxon>metagenomes</taxon>
        <taxon>ecological metagenomes</taxon>
    </lineage>
</organism>
<dbReference type="AlphaFoldDB" id="X1RU68"/>
<name>X1RU68_9ZZZZ</name>
<evidence type="ECO:0000313" key="1">
    <source>
        <dbReference type="EMBL" id="GAI70466.1"/>
    </source>
</evidence>